<dbReference type="EMBL" id="LVLJ01003216">
    <property type="protein sequence ID" value="OAE22348.1"/>
    <property type="molecule type" value="Genomic_DNA"/>
</dbReference>
<evidence type="ECO:0000313" key="2">
    <source>
        <dbReference type="Proteomes" id="UP000077202"/>
    </source>
</evidence>
<accession>A0A176VN47</accession>
<reference evidence="1" key="1">
    <citation type="submission" date="2016-03" db="EMBL/GenBank/DDBJ databases">
        <title>Mechanisms controlling the formation of the plant cell surface in tip-growing cells are functionally conserved among land plants.</title>
        <authorList>
            <person name="Honkanen S."/>
            <person name="Jones V.A."/>
            <person name="Morieri G."/>
            <person name="Champion C."/>
            <person name="Hetherington A.J."/>
            <person name="Kelly S."/>
            <person name="Saint-Marcoux D."/>
            <person name="Proust H."/>
            <person name="Prescott H."/>
            <person name="Dolan L."/>
        </authorList>
    </citation>
    <scope>NUCLEOTIDE SEQUENCE [LARGE SCALE GENOMIC DNA]</scope>
    <source>
        <tissue evidence="1">Whole gametophyte</tissue>
    </source>
</reference>
<evidence type="ECO:0000313" key="1">
    <source>
        <dbReference type="EMBL" id="OAE22348.1"/>
    </source>
</evidence>
<keyword evidence="2" id="KW-1185">Reference proteome</keyword>
<comment type="caution">
    <text evidence="1">The sequence shown here is derived from an EMBL/GenBank/DDBJ whole genome shotgun (WGS) entry which is preliminary data.</text>
</comment>
<dbReference type="AlphaFoldDB" id="A0A176VN47"/>
<gene>
    <name evidence="1" type="ORF">AXG93_1024s1160</name>
</gene>
<name>A0A176VN47_MARPO</name>
<dbReference type="Proteomes" id="UP000077202">
    <property type="component" value="Unassembled WGS sequence"/>
</dbReference>
<organism evidence="1 2">
    <name type="scientific">Marchantia polymorpha subsp. ruderalis</name>
    <dbReference type="NCBI Taxonomy" id="1480154"/>
    <lineage>
        <taxon>Eukaryota</taxon>
        <taxon>Viridiplantae</taxon>
        <taxon>Streptophyta</taxon>
        <taxon>Embryophyta</taxon>
        <taxon>Marchantiophyta</taxon>
        <taxon>Marchantiopsida</taxon>
        <taxon>Marchantiidae</taxon>
        <taxon>Marchantiales</taxon>
        <taxon>Marchantiaceae</taxon>
        <taxon>Marchantia</taxon>
    </lineage>
</organism>
<proteinExistence type="predicted"/>
<sequence>MEEISGEVRYLAVEEYLDVDLKDLFSCCNFTTWITGLIDFCDMSEISSDINKICTPPRSLRVVLDPAFDLSRTDVFGIAAPKELWTEYLNACHMTARSTFSVVRNNTINLVEASARTELGIGH</sequence>
<protein>
    <submittedName>
        <fullName evidence="1">Uncharacterized protein</fullName>
    </submittedName>
</protein>